<feature type="transmembrane region" description="Helical" evidence="1">
    <location>
        <begin position="200"/>
        <end position="228"/>
    </location>
</feature>
<feature type="transmembrane region" description="Helical" evidence="1">
    <location>
        <begin position="85"/>
        <end position="108"/>
    </location>
</feature>
<evidence type="ECO:0000256" key="1">
    <source>
        <dbReference type="SAM" id="Phobius"/>
    </source>
</evidence>
<keyword evidence="1" id="KW-0472">Membrane</keyword>
<keyword evidence="1" id="KW-1133">Transmembrane helix</keyword>
<sequence>MSDFNNMIEKIKNAPSLDFGNVINQCIEHFKKVWLQGLVTLILNGVLMIPLVFIIYIPMIILALINPDVFEDSTTFTDLGNAGILFIILSAVLFGLVMFLAMSLQIALKAAYFKMVNNKDLGIKRSDDYFFFLKKKYLMKTIRLTLMMFGISILALLCFIIPIFYVIIPLSYMVVIYGLNPDLSEREIIKIGFALGNKKWFITFLLVFVAWLMSSTIGFLMCFIGIYVTQQFVDLPFYEVYKKSIGFSETHVIDEIGTSVE</sequence>
<dbReference type="Proteomes" id="UP000602057">
    <property type="component" value="Unassembled WGS sequence"/>
</dbReference>
<dbReference type="EMBL" id="JACVXC010000004">
    <property type="protein sequence ID" value="MBD0836119.1"/>
    <property type="molecule type" value="Genomic_DNA"/>
</dbReference>
<evidence type="ECO:0000313" key="3">
    <source>
        <dbReference type="Proteomes" id="UP000602057"/>
    </source>
</evidence>
<comment type="caution">
    <text evidence="2">The sequence shown here is derived from an EMBL/GenBank/DDBJ whole genome shotgun (WGS) entry which is preliminary data.</text>
</comment>
<keyword evidence="1" id="KW-0812">Transmembrane</keyword>
<accession>A0A8J6Q8M7</accession>
<organism evidence="2 3">
    <name type="scientific">Aestuariibaculum suncheonense</name>
    <dbReference type="NCBI Taxonomy" id="1028745"/>
    <lineage>
        <taxon>Bacteria</taxon>
        <taxon>Pseudomonadati</taxon>
        <taxon>Bacteroidota</taxon>
        <taxon>Flavobacteriia</taxon>
        <taxon>Flavobacteriales</taxon>
        <taxon>Flavobacteriaceae</taxon>
    </lineage>
</organism>
<feature type="transmembrane region" description="Helical" evidence="1">
    <location>
        <begin position="144"/>
        <end position="168"/>
    </location>
</feature>
<gene>
    <name evidence="2" type="ORF">ICJ84_11775</name>
</gene>
<proteinExistence type="predicted"/>
<evidence type="ECO:0000313" key="2">
    <source>
        <dbReference type="EMBL" id="MBD0836119.1"/>
    </source>
</evidence>
<name>A0A8J6Q8M7_9FLAO</name>
<dbReference type="RefSeq" id="WP_188216607.1">
    <property type="nucleotide sequence ID" value="NZ_BAABGH010000007.1"/>
</dbReference>
<dbReference type="AlphaFoldDB" id="A0A8J6Q8M7"/>
<feature type="transmembrane region" description="Helical" evidence="1">
    <location>
        <begin position="41"/>
        <end position="65"/>
    </location>
</feature>
<protein>
    <submittedName>
        <fullName evidence="2">Uncharacterized protein</fullName>
    </submittedName>
</protein>
<reference evidence="2" key="2">
    <citation type="submission" date="2020-09" db="EMBL/GenBank/DDBJ databases">
        <authorList>
            <person name="Wu Z."/>
        </authorList>
    </citation>
    <scope>NUCLEOTIDE SEQUENCE</scope>
    <source>
        <strain evidence="2">SC17</strain>
    </source>
</reference>
<keyword evidence="3" id="KW-1185">Reference proteome</keyword>
<reference evidence="2" key="1">
    <citation type="journal article" date="2013" name="Int. J. Syst. Evol. Microbiol.">
        <title>Aestuariibaculum suncheonense gen. nov., sp. nov., a marine bacterium of the family Flavobacteriaceae isolated from a tidal flat and emended descriptions of the genera Gaetbulibacter and Tamlana.</title>
        <authorList>
            <person name="Jeong S.H."/>
            <person name="Park M.S."/>
            <person name="Jin H.M."/>
            <person name="Lee K."/>
            <person name="Park W."/>
            <person name="Jeon C.O."/>
        </authorList>
    </citation>
    <scope>NUCLEOTIDE SEQUENCE</scope>
    <source>
        <strain evidence="2">SC17</strain>
    </source>
</reference>